<dbReference type="RefSeq" id="WP_058237341.1">
    <property type="nucleotide sequence ID" value="NZ_LT629792.1"/>
</dbReference>
<keyword evidence="3" id="KW-1133">Transmembrane helix</keyword>
<dbReference type="Pfam" id="PF12277">
    <property type="entry name" value="DUF3618"/>
    <property type="match status" value="1"/>
</dbReference>
<feature type="transmembrane region" description="Helical" evidence="3">
    <location>
        <begin position="77"/>
        <end position="100"/>
    </location>
</feature>
<reference evidence="4 5" key="1">
    <citation type="submission" date="2016-10" db="EMBL/GenBank/DDBJ databases">
        <authorList>
            <person name="Varghese N."/>
            <person name="Submissions S."/>
        </authorList>
    </citation>
    <scope>NUCLEOTIDE SEQUENCE [LARGE SCALE GENOMIC DNA]</scope>
    <source>
        <strain evidence="4 5">DSM 9169</strain>
    </source>
</reference>
<evidence type="ECO:0000313" key="5">
    <source>
        <dbReference type="Proteomes" id="UP000198976"/>
    </source>
</evidence>
<keyword evidence="1" id="KW-0175">Coiled coil</keyword>
<keyword evidence="3" id="KW-0812">Transmembrane</keyword>
<accession>A0ABY0VB45</accession>
<gene>
    <name evidence="4" type="ORF">SAMN04489714_1855</name>
</gene>
<dbReference type="EMBL" id="LT629792">
    <property type="protein sequence ID" value="SDU04981.1"/>
    <property type="molecule type" value="Genomic_DNA"/>
</dbReference>
<feature type="coiled-coil region" evidence="1">
    <location>
        <begin position="42"/>
        <end position="69"/>
    </location>
</feature>
<evidence type="ECO:0008006" key="6">
    <source>
        <dbReference type="Google" id="ProtNLM"/>
    </source>
</evidence>
<proteinExistence type="predicted"/>
<evidence type="ECO:0000256" key="3">
    <source>
        <dbReference type="SAM" id="Phobius"/>
    </source>
</evidence>
<keyword evidence="5" id="KW-1185">Reference proteome</keyword>
<protein>
    <recommendedName>
        <fullName evidence="6">DUF3618 domain-containing protein</fullName>
    </recommendedName>
</protein>
<evidence type="ECO:0000313" key="4">
    <source>
        <dbReference type="EMBL" id="SDU04981.1"/>
    </source>
</evidence>
<organism evidence="4 5">
    <name type="scientific">Schaalia radingae</name>
    <dbReference type="NCBI Taxonomy" id="131110"/>
    <lineage>
        <taxon>Bacteria</taxon>
        <taxon>Bacillati</taxon>
        <taxon>Actinomycetota</taxon>
        <taxon>Actinomycetes</taxon>
        <taxon>Actinomycetales</taxon>
        <taxon>Actinomycetaceae</taxon>
        <taxon>Schaalia</taxon>
    </lineage>
</organism>
<evidence type="ECO:0000256" key="1">
    <source>
        <dbReference type="SAM" id="Coils"/>
    </source>
</evidence>
<feature type="region of interest" description="Disordered" evidence="2">
    <location>
        <begin position="1"/>
        <end position="24"/>
    </location>
</feature>
<evidence type="ECO:0000256" key="2">
    <source>
        <dbReference type="SAM" id="MobiDB-lite"/>
    </source>
</evidence>
<keyword evidence="3" id="KW-0472">Membrane</keyword>
<dbReference type="InterPro" id="IPR022062">
    <property type="entry name" value="DUF3618"/>
</dbReference>
<name>A0ABY0VB45_9ACTO</name>
<sequence length="102" mass="11095">MSQSEPRKAEGRSPEEIERELERTRAQMSVTVDELVKTISPSNQARLAKEAAQEKAKDYQAKAQLLVDDARAGDSDAIMKVAAAAVGVSALVGLVIFRIVKR</sequence>
<dbReference type="Proteomes" id="UP000198976">
    <property type="component" value="Chromosome I"/>
</dbReference>